<organism evidence="10 11">
    <name type="scientific">Ramlibacter monticola</name>
    <dbReference type="NCBI Taxonomy" id="1926872"/>
    <lineage>
        <taxon>Bacteria</taxon>
        <taxon>Pseudomonadati</taxon>
        <taxon>Pseudomonadota</taxon>
        <taxon>Betaproteobacteria</taxon>
        <taxon>Burkholderiales</taxon>
        <taxon>Comamonadaceae</taxon>
        <taxon>Ramlibacter</taxon>
    </lineage>
</organism>
<evidence type="ECO:0000256" key="3">
    <source>
        <dbReference type="ARBA" id="ARBA00022475"/>
    </source>
</evidence>
<keyword evidence="6 8" id="KW-1133">Transmembrane helix</keyword>
<dbReference type="RefSeq" id="WP_201675658.1">
    <property type="nucleotide sequence ID" value="NZ_JAEQNE010000004.1"/>
</dbReference>
<dbReference type="InterPro" id="IPR042094">
    <property type="entry name" value="T2SS_GspF_sf"/>
</dbReference>
<dbReference type="PANTHER" id="PTHR30012">
    <property type="entry name" value="GENERAL SECRETION PATHWAY PROTEIN"/>
    <property type="match status" value="1"/>
</dbReference>
<evidence type="ECO:0000256" key="8">
    <source>
        <dbReference type="SAM" id="Phobius"/>
    </source>
</evidence>
<keyword evidence="11" id="KW-1185">Reference proteome</keyword>
<protein>
    <submittedName>
        <fullName evidence="10">Type II secretion system F family protein</fullName>
    </submittedName>
</protein>
<evidence type="ECO:0000313" key="11">
    <source>
        <dbReference type="Proteomes" id="UP000599109"/>
    </source>
</evidence>
<dbReference type="PANTHER" id="PTHR30012:SF7">
    <property type="entry name" value="PROTEIN TRANSPORT PROTEIN HOFC HOMOLOG"/>
    <property type="match status" value="1"/>
</dbReference>
<comment type="caution">
    <text evidence="10">The sequence shown here is derived from an EMBL/GenBank/DDBJ whole genome shotgun (WGS) entry which is preliminary data.</text>
</comment>
<dbReference type="Pfam" id="PF00482">
    <property type="entry name" value="T2SSF"/>
    <property type="match status" value="2"/>
</dbReference>
<name>A0A936Z335_9BURK</name>
<dbReference type="GO" id="GO:0005886">
    <property type="term" value="C:plasma membrane"/>
    <property type="evidence" value="ECO:0007669"/>
    <property type="project" value="UniProtKB-SubCell"/>
</dbReference>
<feature type="transmembrane region" description="Helical" evidence="8">
    <location>
        <begin position="163"/>
        <end position="186"/>
    </location>
</feature>
<proteinExistence type="inferred from homology"/>
<reference evidence="10 11" key="1">
    <citation type="journal article" date="2017" name="Int. J. Syst. Evol. Microbiol.">
        <title>Ramlibacter monticola sp. nov., isolated from forest soil.</title>
        <authorList>
            <person name="Chaudhary D.K."/>
            <person name="Kim J."/>
        </authorList>
    </citation>
    <scope>NUCLEOTIDE SEQUENCE [LARGE SCALE GENOMIC DNA]</scope>
    <source>
        <strain evidence="10 11">KACC 19175</strain>
    </source>
</reference>
<evidence type="ECO:0000256" key="5">
    <source>
        <dbReference type="ARBA" id="ARBA00022692"/>
    </source>
</evidence>
<feature type="transmembrane region" description="Helical" evidence="8">
    <location>
        <begin position="364"/>
        <end position="386"/>
    </location>
</feature>
<keyword evidence="5 8" id="KW-0812">Transmembrane</keyword>
<dbReference type="InterPro" id="IPR003004">
    <property type="entry name" value="GspF/PilC"/>
</dbReference>
<feature type="transmembrane region" description="Helical" evidence="8">
    <location>
        <begin position="206"/>
        <end position="233"/>
    </location>
</feature>
<accession>A0A936Z335</accession>
<keyword evidence="3" id="KW-1003">Cell membrane</keyword>
<dbReference type="Proteomes" id="UP000599109">
    <property type="component" value="Unassembled WGS sequence"/>
</dbReference>
<evidence type="ECO:0000256" key="6">
    <source>
        <dbReference type="ARBA" id="ARBA00022989"/>
    </source>
</evidence>
<feature type="domain" description="Type II secretion system protein GspF" evidence="9">
    <location>
        <begin position="63"/>
        <end position="186"/>
    </location>
</feature>
<feature type="domain" description="Type II secretion system protein GspF" evidence="9">
    <location>
        <begin position="266"/>
        <end position="387"/>
    </location>
</feature>
<dbReference type="EMBL" id="JAEQNE010000004">
    <property type="protein sequence ID" value="MBL0392996.1"/>
    <property type="molecule type" value="Genomic_DNA"/>
</dbReference>
<gene>
    <name evidence="10" type="ORF">JJ685_17795</name>
</gene>
<evidence type="ECO:0000256" key="7">
    <source>
        <dbReference type="ARBA" id="ARBA00023136"/>
    </source>
</evidence>
<comment type="subcellular location">
    <subcellularLocation>
        <location evidence="1">Cell inner membrane</location>
        <topology evidence="1">Multi-pass membrane protein</topology>
    </subcellularLocation>
</comment>
<keyword evidence="4" id="KW-0997">Cell inner membrane</keyword>
<evidence type="ECO:0000256" key="2">
    <source>
        <dbReference type="ARBA" id="ARBA00005745"/>
    </source>
</evidence>
<sequence length="396" mass="43874">MRFQLKARRKGGGIVEAVLEAPTQAEAELMARVQGLRVLSITSQSDWFPAPRTREQAFPLLLFTRELMTLLRAGLPLIDTIETLADKEQQPQHKKVLDGVACALHEGQSFSQALALVPSAFPGLFIALVRSSERTGELEETLSRYIGYHVQVDQVKKKIASAAIYPALLLTVGTAAMLFLLGYVVPRFSVVYEGIGHKLPWLSQVLMLWGKFLAAHQVPLAIGAGAAIALLVISVRHPDVRARMGRVVARMPAVRERVFLYQLARFYRSLGMTLRGGIPILASLDMVQGLLTGDMRERLTQVSARVSEGHPLSRALEEAGLTTVVSLKLLRAGERSGKLGEMLEQAADFYDEEMERWVDWFVKLFEPILMTVIGVLIGIIVMLMYLPIFELASSIE</sequence>
<dbReference type="PRINTS" id="PR00812">
    <property type="entry name" value="BCTERIALGSPF"/>
</dbReference>
<keyword evidence="7 8" id="KW-0472">Membrane</keyword>
<evidence type="ECO:0000259" key="9">
    <source>
        <dbReference type="Pfam" id="PF00482"/>
    </source>
</evidence>
<evidence type="ECO:0000256" key="4">
    <source>
        <dbReference type="ARBA" id="ARBA00022519"/>
    </source>
</evidence>
<evidence type="ECO:0000313" key="10">
    <source>
        <dbReference type="EMBL" id="MBL0392996.1"/>
    </source>
</evidence>
<comment type="similarity">
    <text evidence="2">Belongs to the GSP F family.</text>
</comment>
<evidence type="ECO:0000256" key="1">
    <source>
        <dbReference type="ARBA" id="ARBA00004429"/>
    </source>
</evidence>
<dbReference type="InterPro" id="IPR018076">
    <property type="entry name" value="T2SS_GspF_dom"/>
</dbReference>
<dbReference type="GO" id="GO:0015628">
    <property type="term" value="P:protein secretion by the type II secretion system"/>
    <property type="evidence" value="ECO:0007669"/>
    <property type="project" value="TreeGrafter"/>
</dbReference>
<dbReference type="Gene3D" id="1.20.81.30">
    <property type="entry name" value="Type II secretion system (T2SS), domain F"/>
    <property type="match status" value="2"/>
</dbReference>
<dbReference type="AlphaFoldDB" id="A0A936Z335"/>